<dbReference type="InterPro" id="IPR035965">
    <property type="entry name" value="PAS-like_dom_sf"/>
</dbReference>
<feature type="domain" description="PAC" evidence="10">
    <location>
        <begin position="88"/>
        <end position="143"/>
    </location>
</feature>
<dbReference type="GO" id="GO:0007234">
    <property type="term" value="P:osmosensory signaling via phosphorelay pathway"/>
    <property type="evidence" value="ECO:0007669"/>
    <property type="project" value="TreeGrafter"/>
</dbReference>
<dbReference type="PROSITE" id="PS50113">
    <property type="entry name" value="PAC"/>
    <property type="match status" value="1"/>
</dbReference>
<dbReference type="PANTHER" id="PTHR42878:SF15">
    <property type="entry name" value="BACTERIOPHYTOCHROME"/>
    <property type="match status" value="1"/>
</dbReference>
<dbReference type="CDD" id="cd00082">
    <property type="entry name" value="HisKA"/>
    <property type="match status" value="1"/>
</dbReference>
<feature type="domain" description="Histidine kinase" evidence="8">
    <location>
        <begin position="172"/>
        <end position="386"/>
    </location>
</feature>
<comment type="subcellular location">
    <subcellularLocation>
        <location evidence="2">Cell inner membrane</location>
        <topology evidence="2">Multi-pass membrane protein</topology>
    </subcellularLocation>
</comment>
<dbReference type="AlphaFoldDB" id="A0A4Q7N972"/>
<evidence type="ECO:0000256" key="1">
    <source>
        <dbReference type="ARBA" id="ARBA00000085"/>
    </source>
</evidence>
<dbReference type="SUPFAM" id="SSF55874">
    <property type="entry name" value="ATPase domain of HSP90 chaperone/DNA topoisomerase II/histidine kinase"/>
    <property type="match status" value="1"/>
</dbReference>
<evidence type="ECO:0000256" key="4">
    <source>
        <dbReference type="ARBA" id="ARBA00022553"/>
    </source>
</evidence>
<dbReference type="Pfam" id="PF02518">
    <property type="entry name" value="HATPase_c"/>
    <property type="match status" value="1"/>
</dbReference>
<evidence type="ECO:0000256" key="5">
    <source>
        <dbReference type="ARBA" id="ARBA00022679"/>
    </source>
</evidence>
<dbReference type="Gene3D" id="3.30.565.10">
    <property type="entry name" value="Histidine kinase-like ATPase, C-terminal domain"/>
    <property type="match status" value="1"/>
</dbReference>
<protein>
    <recommendedName>
        <fullName evidence="3">histidine kinase</fullName>
        <ecNumber evidence="3">2.7.13.3</ecNumber>
    </recommendedName>
</protein>
<evidence type="ECO:0000259" key="9">
    <source>
        <dbReference type="PROSITE" id="PS50112"/>
    </source>
</evidence>
<dbReference type="SMART" id="SM00091">
    <property type="entry name" value="PAS"/>
    <property type="match status" value="1"/>
</dbReference>
<dbReference type="InterPro" id="IPR003661">
    <property type="entry name" value="HisK_dim/P_dom"/>
</dbReference>
<keyword evidence="4" id="KW-0597">Phosphoprotein</keyword>
<evidence type="ECO:0000256" key="7">
    <source>
        <dbReference type="ARBA" id="ARBA00023136"/>
    </source>
</evidence>
<dbReference type="SUPFAM" id="SSF55785">
    <property type="entry name" value="PYP-like sensor domain (PAS domain)"/>
    <property type="match status" value="1"/>
</dbReference>
<dbReference type="InterPro" id="IPR050351">
    <property type="entry name" value="BphY/WalK/GraS-like"/>
</dbReference>
<dbReference type="NCBIfam" id="TIGR00229">
    <property type="entry name" value="sensory_box"/>
    <property type="match status" value="1"/>
</dbReference>
<proteinExistence type="predicted"/>
<evidence type="ECO:0000313" key="11">
    <source>
        <dbReference type="EMBL" id="RZS78712.1"/>
    </source>
</evidence>
<evidence type="ECO:0000256" key="6">
    <source>
        <dbReference type="ARBA" id="ARBA00022777"/>
    </source>
</evidence>
<dbReference type="RefSeq" id="WP_130361638.1">
    <property type="nucleotide sequence ID" value="NZ_SGXC01000003.1"/>
</dbReference>
<dbReference type="InterPro" id="IPR005467">
    <property type="entry name" value="His_kinase_dom"/>
</dbReference>
<dbReference type="EC" id="2.7.13.3" evidence="3"/>
<dbReference type="Gene3D" id="3.30.450.20">
    <property type="entry name" value="PAS domain"/>
    <property type="match status" value="1"/>
</dbReference>
<accession>A0A4Q7N972</accession>
<comment type="caution">
    <text evidence="11">The sequence shown here is derived from an EMBL/GenBank/DDBJ whole genome shotgun (WGS) entry which is preliminary data.</text>
</comment>
<evidence type="ECO:0000259" key="8">
    <source>
        <dbReference type="PROSITE" id="PS50109"/>
    </source>
</evidence>
<dbReference type="PROSITE" id="PS50112">
    <property type="entry name" value="PAS"/>
    <property type="match status" value="1"/>
</dbReference>
<evidence type="ECO:0000313" key="12">
    <source>
        <dbReference type="Proteomes" id="UP000292445"/>
    </source>
</evidence>
<comment type="catalytic activity">
    <reaction evidence="1">
        <text>ATP + protein L-histidine = ADP + protein N-phospho-L-histidine.</text>
        <dbReference type="EC" id="2.7.13.3"/>
    </reaction>
</comment>
<dbReference type="CDD" id="cd00130">
    <property type="entry name" value="PAS"/>
    <property type="match status" value="1"/>
</dbReference>
<gene>
    <name evidence="11" type="ORF">EV675_5369</name>
</gene>
<dbReference type="SMART" id="SM00388">
    <property type="entry name" value="HisKA"/>
    <property type="match status" value="1"/>
</dbReference>
<evidence type="ECO:0000256" key="2">
    <source>
        <dbReference type="ARBA" id="ARBA00004429"/>
    </source>
</evidence>
<dbReference type="Pfam" id="PF08448">
    <property type="entry name" value="PAS_4"/>
    <property type="match status" value="1"/>
</dbReference>
<name>A0A4Q7N972_9BURK</name>
<keyword evidence="5" id="KW-0808">Transferase</keyword>
<dbReference type="PANTHER" id="PTHR42878">
    <property type="entry name" value="TWO-COMPONENT HISTIDINE KINASE"/>
    <property type="match status" value="1"/>
</dbReference>
<dbReference type="InterPro" id="IPR003594">
    <property type="entry name" value="HATPase_dom"/>
</dbReference>
<dbReference type="GO" id="GO:0000156">
    <property type="term" value="F:phosphorelay response regulator activity"/>
    <property type="evidence" value="ECO:0007669"/>
    <property type="project" value="TreeGrafter"/>
</dbReference>
<dbReference type="PROSITE" id="PS50109">
    <property type="entry name" value="HIS_KIN"/>
    <property type="match status" value="1"/>
</dbReference>
<sequence length="386" mass="42990">MRNAIPPIHQATSLAENDHALLEAALESLPVATWVVDRDGRYRYVSQAYADMLGIPRAADCLGKAMEELMPASIARVHALRHRQLLESRARKRFEQIWTVNGEPRWFEIQMSCLCNDEGESVAVSGYAQDITQHMEQQEAARRIQNELEKRVAQRTHLLSVINEELEAFSYSVSHDLRAPLRQIAGFAGLLERGLAGQADEADSKHLRHIVDNAQRMEDLIGDLLQLARINQSSLLKAKVDLAALAREVLANLRRSQPDRQVEEELPASALAECDAGLMRIVLDNLLGNAWKFTGGRAEAHIRFGSLLRGSSTIYFVRDNGAGFDAQNAERMFGAFQRFHRASDFPGTGIGLATVRRIINRHGGQIWAESAPGQGATFYFTLETPA</sequence>
<dbReference type="InterPro" id="IPR000700">
    <property type="entry name" value="PAS-assoc_C"/>
</dbReference>
<reference evidence="11 12" key="1">
    <citation type="submission" date="2019-02" db="EMBL/GenBank/DDBJ databases">
        <title>Genomic Encyclopedia of Type Strains, Phase IV (KMG-IV): sequencing the most valuable type-strain genomes for metagenomic binning, comparative biology and taxonomic classification.</title>
        <authorList>
            <person name="Goeker M."/>
        </authorList>
    </citation>
    <scope>NUCLEOTIDE SEQUENCE [LARGE SCALE GENOMIC DNA]</scope>
    <source>
        <strain evidence="11 12">K24</strain>
    </source>
</reference>
<feature type="domain" description="PAS" evidence="9">
    <location>
        <begin position="18"/>
        <end position="57"/>
    </location>
</feature>
<dbReference type="Pfam" id="PF00512">
    <property type="entry name" value="HisKA"/>
    <property type="match status" value="1"/>
</dbReference>
<keyword evidence="12" id="KW-1185">Reference proteome</keyword>
<dbReference type="SUPFAM" id="SSF47384">
    <property type="entry name" value="Homodimeric domain of signal transducing histidine kinase"/>
    <property type="match status" value="1"/>
</dbReference>
<dbReference type="GO" id="GO:0005886">
    <property type="term" value="C:plasma membrane"/>
    <property type="evidence" value="ECO:0007669"/>
    <property type="project" value="UniProtKB-SubCell"/>
</dbReference>
<dbReference type="InterPro" id="IPR036097">
    <property type="entry name" value="HisK_dim/P_sf"/>
</dbReference>
<dbReference type="GO" id="GO:0030295">
    <property type="term" value="F:protein kinase activator activity"/>
    <property type="evidence" value="ECO:0007669"/>
    <property type="project" value="TreeGrafter"/>
</dbReference>
<organism evidence="11 12">
    <name type="scientific">Pigmentiphaga kullae</name>
    <dbReference type="NCBI Taxonomy" id="151784"/>
    <lineage>
        <taxon>Bacteria</taxon>
        <taxon>Pseudomonadati</taxon>
        <taxon>Pseudomonadota</taxon>
        <taxon>Betaproteobacteria</taxon>
        <taxon>Burkholderiales</taxon>
        <taxon>Alcaligenaceae</taxon>
        <taxon>Pigmentiphaga</taxon>
    </lineage>
</organism>
<dbReference type="OrthoDB" id="9808408at2"/>
<evidence type="ECO:0000259" key="10">
    <source>
        <dbReference type="PROSITE" id="PS50113"/>
    </source>
</evidence>
<evidence type="ECO:0000256" key="3">
    <source>
        <dbReference type="ARBA" id="ARBA00012438"/>
    </source>
</evidence>
<dbReference type="PRINTS" id="PR00344">
    <property type="entry name" value="BCTRLSENSOR"/>
</dbReference>
<dbReference type="EMBL" id="SGXC01000003">
    <property type="protein sequence ID" value="RZS78712.1"/>
    <property type="molecule type" value="Genomic_DNA"/>
</dbReference>
<keyword evidence="7" id="KW-0472">Membrane</keyword>
<dbReference type="InterPro" id="IPR000014">
    <property type="entry name" value="PAS"/>
</dbReference>
<dbReference type="GO" id="GO:0000155">
    <property type="term" value="F:phosphorelay sensor kinase activity"/>
    <property type="evidence" value="ECO:0007669"/>
    <property type="project" value="InterPro"/>
</dbReference>
<dbReference type="InterPro" id="IPR036890">
    <property type="entry name" value="HATPase_C_sf"/>
</dbReference>
<dbReference type="FunFam" id="3.30.565.10:FF:000006">
    <property type="entry name" value="Sensor histidine kinase WalK"/>
    <property type="match status" value="1"/>
</dbReference>
<dbReference type="Proteomes" id="UP000292445">
    <property type="component" value="Unassembled WGS sequence"/>
</dbReference>
<keyword evidence="6" id="KW-0418">Kinase</keyword>
<dbReference type="SMART" id="SM00387">
    <property type="entry name" value="HATPase_c"/>
    <property type="match status" value="1"/>
</dbReference>
<dbReference type="InterPro" id="IPR013656">
    <property type="entry name" value="PAS_4"/>
</dbReference>
<dbReference type="Gene3D" id="1.10.287.130">
    <property type="match status" value="1"/>
</dbReference>
<dbReference type="InterPro" id="IPR004358">
    <property type="entry name" value="Sig_transdc_His_kin-like_C"/>
</dbReference>